<proteinExistence type="predicted"/>
<keyword evidence="3" id="KW-1185">Reference proteome</keyword>
<feature type="region of interest" description="Disordered" evidence="1">
    <location>
        <begin position="1"/>
        <end position="34"/>
    </location>
</feature>
<accession>A0A1S1HBM4</accession>
<name>A0A1S1HBM4_9SPHN</name>
<comment type="caution">
    <text evidence="2">The sequence shown here is derived from an EMBL/GenBank/DDBJ whole genome shotgun (WGS) entry which is preliminary data.</text>
</comment>
<evidence type="ECO:0000256" key="1">
    <source>
        <dbReference type="SAM" id="MobiDB-lite"/>
    </source>
</evidence>
<sequence>MSAPTMSASGHGSLATTPASLPTPRTSDAAHGPEMCKVRGEKRTGMNLPTMMHPAALNRLPTPMATDGMTDGAGGGAGSTYPLRMILATPRKSDADKGGRGDVLSQLQGHASRHAGMMPTPVKPNGGRRLSAREIETGRRANGAKAQIDTPNLLRHAAEILPTPTKRDSRMDSWSPAYDRRKSPTMDAVMDGAMTDRAPDKWAGARALAAMLRSRGLTGTAALPITYGWMMGFPPGWLARALRSAVHAGRLRPV</sequence>
<evidence type="ECO:0000313" key="3">
    <source>
        <dbReference type="Proteomes" id="UP000179467"/>
    </source>
</evidence>
<organism evidence="2 3">
    <name type="scientific">Edaphosphingomonas haloaromaticamans</name>
    <dbReference type="NCBI Taxonomy" id="653954"/>
    <lineage>
        <taxon>Bacteria</taxon>
        <taxon>Pseudomonadati</taxon>
        <taxon>Pseudomonadota</taxon>
        <taxon>Alphaproteobacteria</taxon>
        <taxon>Sphingomonadales</taxon>
        <taxon>Rhizorhabdaceae</taxon>
        <taxon>Edaphosphingomonas</taxon>
    </lineage>
</organism>
<reference evidence="2 3" key="1">
    <citation type="submission" date="2016-09" db="EMBL/GenBank/DDBJ databases">
        <title>Metabolic pathway, cell adaptation mechanisms and a novel monoxygenase revealed through proteogenomic-transcription analysis of a Sphingomonas haloaromaticamans strain degrading the fungicide ortho-phenylphenol.</title>
        <authorList>
            <person name="Perruchon C."/>
            <person name="Papadopoulou E.S."/>
            <person name="Rousidou C."/>
            <person name="Vasileiadis S."/>
            <person name="Tanou G."/>
            <person name="Amoutzias G."/>
            <person name="Molassiotis A."/>
            <person name="Karpouzas D.G."/>
        </authorList>
    </citation>
    <scope>NUCLEOTIDE SEQUENCE [LARGE SCALE GENOMIC DNA]</scope>
    <source>
        <strain evidence="2 3">P3</strain>
    </source>
</reference>
<gene>
    <name evidence="2" type="ORF">BHE75_00687</name>
</gene>
<dbReference type="EMBL" id="MIPT01000001">
    <property type="protein sequence ID" value="OHT18713.1"/>
    <property type="molecule type" value="Genomic_DNA"/>
</dbReference>
<protein>
    <submittedName>
        <fullName evidence="2">Uncharacterized protein</fullName>
    </submittedName>
</protein>
<evidence type="ECO:0000313" key="2">
    <source>
        <dbReference type="EMBL" id="OHT18713.1"/>
    </source>
</evidence>
<dbReference type="AlphaFoldDB" id="A0A1S1HBM4"/>
<dbReference type="Proteomes" id="UP000179467">
    <property type="component" value="Unassembled WGS sequence"/>
</dbReference>
<feature type="compositionally biased region" description="Polar residues" evidence="1">
    <location>
        <begin position="1"/>
        <end position="26"/>
    </location>
</feature>